<dbReference type="EMBL" id="RIAR02000001">
    <property type="protein sequence ID" value="NSL87660.1"/>
    <property type="molecule type" value="Genomic_DNA"/>
</dbReference>
<keyword evidence="2" id="KW-1185">Reference proteome</keyword>
<name>A0A433WHR4_9BACT</name>
<dbReference type="OrthoDB" id="9811036at2"/>
<accession>A0A433WHR4</accession>
<organism evidence="1 2">
    <name type="scientific">Chitinophaga solisilvae</name>
    <dbReference type="NCBI Taxonomy" id="1233460"/>
    <lineage>
        <taxon>Bacteria</taxon>
        <taxon>Pseudomonadati</taxon>
        <taxon>Bacteroidota</taxon>
        <taxon>Chitinophagia</taxon>
        <taxon>Chitinophagales</taxon>
        <taxon>Chitinophagaceae</taxon>
        <taxon>Chitinophaga</taxon>
    </lineage>
</organism>
<dbReference type="InterPro" id="IPR036249">
    <property type="entry name" value="Thioredoxin-like_sf"/>
</dbReference>
<dbReference type="Proteomes" id="UP000281028">
    <property type="component" value="Unassembled WGS sequence"/>
</dbReference>
<dbReference type="Pfam" id="PF13899">
    <property type="entry name" value="Thioredoxin_7"/>
    <property type="match status" value="1"/>
</dbReference>
<dbReference type="SUPFAM" id="SSF52833">
    <property type="entry name" value="Thioredoxin-like"/>
    <property type="match status" value="1"/>
</dbReference>
<evidence type="ECO:0000313" key="2">
    <source>
        <dbReference type="Proteomes" id="UP000281028"/>
    </source>
</evidence>
<gene>
    <name evidence="1" type="ORF">ECE50_012505</name>
</gene>
<evidence type="ECO:0000313" key="1">
    <source>
        <dbReference type="EMBL" id="NSL87660.1"/>
    </source>
</evidence>
<reference evidence="1" key="1">
    <citation type="submission" date="2020-05" db="EMBL/GenBank/DDBJ databases">
        <title>Chitinophaga laudate sp. nov., isolated from a tropical peat swamp.</title>
        <authorList>
            <person name="Goh C.B.S."/>
            <person name="Lee M.S."/>
            <person name="Parimannan S."/>
            <person name="Pasbakhsh P."/>
            <person name="Yule C.M."/>
            <person name="Rajandas H."/>
            <person name="Loke S."/>
            <person name="Croft L."/>
            <person name="Tan J.B.L."/>
        </authorList>
    </citation>
    <scope>NUCLEOTIDE SEQUENCE</scope>
    <source>
        <strain evidence="1">Mgbs1</strain>
    </source>
</reference>
<sequence>METAVKFFTEQSADEAVALAKESRQPLLIDYWATNCKGCAKMDAVTYEDTAVRAYLEQHYVVLKCHVSNIPKAFADTFLTTAMLWSPSLFIYAPGGPILRTIIGYAAPHYFMTELSLGKAALLIRNRKYQEAIDLLTTLPYAAEYPALHQEALYWCGVAAYFAGPRTFDPILPYWGELRKTYPESVWAEKADLFPGVI</sequence>
<protein>
    <submittedName>
        <fullName evidence="1">Thioredoxin family protein</fullName>
    </submittedName>
</protein>
<comment type="caution">
    <text evidence="1">The sequence shown here is derived from an EMBL/GenBank/DDBJ whole genome shotgun (WGS) entry which is preliminary data.</text>
</comment>
<dbReference type="Gene3D" id="3.40.30.10">
    <property type="entry name" value="Glutaredoxin"/>
    <property type="match status" value="1"/>
</dbReference>
<dbReference type="AlphaFoldDB" id="A0A433WHR4"/>
<proteinExistence type="predicted"/>